<dbReference type="OrthoDB" id="9805202at2"/>
<evidence type="ECO:0000256" key="3">
    <source>
        <dbReference type="ARBA" id="ARBA00022448"/>
    </source>
</evidence>
<dbReference type="InterPro" id="IPR026259">
    <property type="entry name" value="MauG/Cytc_peroxidase"/>
</dbReference>
<keyword evidence="6 15" id="KW-0732">Signal</keyword>
<gene>
    <name evidence="17" type="ORF">EFR84_06815</name>
</gene>
<keyword evidence="8" id="KW-0249">Electron transport</keyword>
<feature type="binding site" description="covalent" evidence="13">
    <location>
        <position position="213"/>
    </location>
    <ligand>
        <name>heme c</name>
        <dbReference type="ChEBI" id="CHEBI:61717"/>
        <label>2</label>
    </ligand>
</feature>
<keyword evidence="9" id="KW-0560">Oxidoreductase</keyword>
<dbReference type="AlphaFoldDB" id="A0A3S0SJA1"/>
<dbReference type="FunFam" id="1.10.760.10:FF:000019">
    <property type="entry name" value="Di-heme cytochrome C peroxidase"/>
    <property type="match status" value="1"/>
</dbReference>
<evidence type="ECO:0000256" key="7">
    <source>
        <dbReference type="ARBA" id="ARBA00022764"/>
    </source>
</evidence>
<dbReference type="InterPro" id="IPR036909">
    <property type="entry name" value="Cyt_c-like_dom_sf"/>
</dbReference>
<feature type="domain" description="Cytochrome c" evidence="16">
    <location>
        <begin position="43"/>
        <end position="144"/>
    </location>
</feature>
<feature type="binding site" description="axial binding residue" evidence="14">
    <location>
        <position position="214"/>
    </location>
    <ligand>
        <name>heme c</name>
        <dbReference type="ChEBI" id="CHEBI:61717"/>
        <label>2</label>
    </ligand>
    <ligandPart>
        <name>Fe</name>
        <dbReference type="ChEBI" id="CHEBI:18248"/>
    </ligandPart>
</feature>
<dbReference type="GO" id="GO:0020037">
    <property type="term" value="F:heme binding"/>
    <property type="evidence" value="ECO:0007669"/>
    <property type="project" value="InterPro"/>
</dbReference>
<feature type="signal peptide" evidence="15">
    <location>
        <begin position="1"/>
        <end position="20"/>
    </location>
</feature>
<name>A0A3S0SJA1_9HYPH</name>
<dbReference type="PIRSF" id="PIRSF000294">
    <property type="entry name" value="Cytochrome-c_peroxidase"/>
    <property type="match status" value="1"/>
</dbReference>
<dbReference type="PANTHER" id="PTHR30600:SF10">
    <property type="entry name" value="BLL6722 PROTEIN"/>
    <property type="match status" value="1"/>
</dbReference>
<evidence type="ECO:0000256" key="4">
    <source>
        <dbReference type="ARBA" id="ARBA00022617"/>
    </source>
</evidence>
<comment type="pathway">
    <text evidence="2">One-carbon metabolism; methylamine degradation.</text>
</comment>
<evidence type="ECO:0000256" key="2">
    <source>
        <dbReference type="ARBA" id="ARBA00004856"/>
    </source>
</evidence>
<dbReference type="GO" id="GO:0009055">
    <property type="term" value="F:electron transfer activity"/>
    <property type="evidence" value="ECO:0007669"/>
    <property type="project" value="InterPro"/>
</dbReference>
<evidence type="ECO:0000256" key="13">
    <source>
        <dbReference type="PIRSR" id="PIRSR000294-1"/>
    </source>
</evidence>
<feature type="chain" id="PRO_5018679115" description="Methylamine utilization protein MauG" evidence="15">
    <location>
        <begin position="21"/>
        <end position="328"/>
    </location>
</feature>
<evidence type="ECO:0000313" key="17">
    <source>
        <dbReference type="EMBL" id="RUM07827.1"/>
    </source>
</evidence>
<comment type="cofactor">
    <cofactor evidence="13">
        <name>heme</name>
        <dbReference type="ChEBI" id="CHEBI:30413"/>
    </cofactor>
    <text evidence="13">Binds 2 heme groups.</text>
</comment>
<feature type="binding site" description="covalent" evidence="13">
    <location>
        <position position="210"/>
    </location>
    <ligand>
        <name>heme c</name>
        <dbReference type="ChEBI" id="CHEBI:61717"/>
        <label>2</label>
    </ligand>
</feature>
<keyword evidence="5 14" id="KW-0479">Metal-binding</keyword>
<comment type="caution">
    <text evidence="17">The sequence shown here is derived from an EMBL/GenBank/DDBJ whole genome shotgun (WGS) entry which is preliminary data.</text>
</comment>
<dbReference type="InterPro" id="IPR009056">
    <property type="entry name" value="Cyt_c-like_dom"/>
</dbReference>
<comment type="function">
    <text evidence="11">Involved in methylamine metabolism. Essential for the maturation of the beta subunit of MADH, presumably via a step in the biosynthesis of tryptophan tryptophylquinone (TTQ), the cofactor of MADH.</text>
</comment>
<feature type="domain" description="Cytochrome c" evidence="16">
    <location>
        <begin position="195"/>
        <end position="315"/>
    </location>
</feature>
<dbReference type="EMBL" id="RJTJ01000005">
    <property type="protein sequence ID" value="RUM07827.1"/>
    <property type="molecule type" value="Genomic_DNA"/>
</dbReference>
<dbReference type="GO" id="GO:0042597">
    <property type="term" value="C:periplasmic space"/>
    <property type="evidence" value="ECO:0007669"/>
    <property type="project" value="UniProtKB-SubCell"/>
</dbReference>
<proteinExistence type="predicted"/>
<feature type="binding site" description="covalent" evidence="13">
    <location>
        <position position="68"/>
    </location>
    <ligand>
        <name>heme c</name>
        <dbReference type="ChEBI" id="CHEBI:61717"/>
        <label>1</label>
    </ligand>
</feature>
<keyword evidence="10 14" id="KW-0408">Iron</keyword>
<dbReference type="InterPro" id="IPR051395">
    <property type="entry name" value="Cytochrome_c_Peroxidase/MauG"/>
</dbReference>
<evidence type="ECO:0000256" key="10">
    <source>
        <dbReference type="ARBA" id="ARBA00023004"/>
    </source>
</evidence>
<dbReference type="GO" id="GO:0004130">
    <property type="term" value="F:cytochrome-c peroxidase activity"/>
    <property type="evidence" value="ECO:0007669"/>
    <property type="project" value="TreeGrafter"/>
</dbReference>
<dbReference type="Pfam" id="PF00034">
    <property type="entry name" value="Cytochrom_C"/>
    <property type="match status" value="1"/>
</dbReference>
<feature type="binding site" description="covalent" evidence="13">
    <location>
        <position position="65"/>
    </location>
    <ligand>
        <name>heme c</name>
        <dbReference type="ChEBI" id="CHEBI:61717"/>
        <label>1</label>
    </ligand>
</feature>
<evidence type="ECO:0000256" key="1">
    <source>
        <dbReference type="ARBA" id="ARBA00004418"/>
    </source>
</evidence>
<keyword evidence="3" id="KW-0813">Transport</keyword>
<dbReference type="GO" id="GO:0046872">
    <property type="term" value="F:metal ion binding"/>
    <property type="evidence" value="ECO:0007669"/>
    <property type="project" value="UniProtKB-KW"/>
</dbReference>
<reference evidence="17 18" key="1">
    <citation type="submission" date="2018-11" db="EMBL/GenBank/DDBJ databases">
        <title>Rhizobium chutanense sp. nov., isolated from root nodules of Phaseolus vulgaris in China.</title>
        <authorList>
            <person name="Huo Y."/>
        </authorList>
    </citation>
    <scope>NUCLEOTIDE SEQUENCE [LARGE SCALE GENOMIC DNA]</scope>
    <source>
        <strain evidence="17 18">C16</strain>
    </source>
</reference>
<dbReference type="SUPFAM" id="SSF46626">
    <property type="entry name" value="Cytochrome c"/>
    <property type="match status" value="2"/>
</dbReference>
<keyword evidence="7" id="KW-0574">Periplasm</keyword>
<comment type="subcellular location">
    <subcellularLocation>
        <location evidence="1">Periplasm</location>
    </subcellularLocation>
</comment>
<dbReference type="PANTHER" id="PTHR30600">
    <property type="entry name" value="CYTOCHROME C PEROXIDASE-RELATED"/>
    <property type="match status" value="1"/>
</dbReference>
<evidence type="ECO:0000256" key="9">
    <source>
        <dbReference type="ARBA" id="ARBA00023002"/>
    </source>
</evidence>
<comment type="PTM">
    <text evidence="13">Binds 2 heme groups per subunit.</text>
</comment>
<evidence type="ECO:0000256" key="5">
    <source>
        <dbReference type="ARBA" id="ARBA00022723"/>
    </source>
</evidence>
<evidence type="ECO:0000256" key="6">
    <source>
        <dbReference type="ARBA" id="ARBA00022729"/>
    </source>
</evidence>
<dbReference type="Gene3D" id="1.10.760.10">
    <property type="entry name" value="Cytochrome c-like domain"/>
    <property type="match status" value="2"/>
</dbReference>
<protein>
    <recommendedName>
        <fullName evidence="12">Methylamine utilization protein MauG</fullName>
    </recommendedName>
</protein>
<evidence type="ECO:0000256" key="11">
    <source>
        <dbReference type="ARBA" id="ARBA00058991"/>
    </source>
</evidence>
<dbReference type="InterPro" id="IPR004852">
    <property type="entry name" value="Di-haem_cyt_c_peroxidsae"/>
</dbReference>
<evidence type="ECO:0000256" key="8">
    <source>
        <dbReference type="ARBA" id="ARBA00022982"/>
    </source>
</evidence>
<dbReference type="Proteomes" id="UP000278081">
    <property type="component" value="Unassembled WGS sequence"/>
</dbReference>
<evidence type="ECO:0000313" key="18">
    <source>
        <dbReference type="Proteomes" id="UP000278081"/>
    </source>
</evidence>
<evidence type="ECO:0000256" key="15">
    <source>
        <dbReference type="SAM" id="SignalP"/>
    </source>
</evidence>
<evidence type="ECO:0000259" key="16">
    <source>
        <dbReference type="PROSITE" id="PS51007"/>
    </source>
</evidence>
<keyword evidence="4 13" id="KW-0349">Heme</keyword>
<evidence type="ECO:0000256" key="12">
    <source>
        <dbReference type="ARBA" id="ARBA00073576"/>
    </source>
</evidence>
<evidence type="ECO:0000256" key="14">
    <source>
        <dbReference type="PIRSR" id="PIRSR000294-2"/>
    </source>
</evidence>
<organism evidence="17 18">
    <name type="scientific">Rhizobium chutanense</name>
    <dbReference type="NCBI Taxonomy" id="2035448"/>
    <lineage>
        <taxon>Bacteria</taxon>
        <taxon>Pseudomonadati</taxon>
        <taxon>Pseudomonadota</taxon>
        <taxon>Alphaproteobacteria</taxon>
        <taxon>Hyphomicrobiales</taxon>
        <taxon>Rhizobiaceae</taxon>
        <taxon>Rhizobium/Agrobacterium group</taxon>
        <taxon>Rhizobium</taxon>
    </lineage>
</organism>
<dbReference type="Pfam" id="PF03150">
    <property type="entry name" value="CCP_MauG"/>
    <property type="match status" value="1"/>
</dbReference>
<dbReference type="PROSITE" id="PS51007">
    <property type="entry name" value="CYTC"/>
    <property type="match status" value="2"/>
</dbReference>
<feature type="binding site" description="axial binding residue" evidence="14">
    <location>
        <position position="69"/>
    </location>
    <ligand>
        <name>heme c</name>
        <dbReference type="ChEBI" id="CHEBI:61717"/>
        <label>1</label>
    </ligand>
    <ligandPart>
        <name>Fe</name>
        <dbReference type="ChEBI" id="CHEBI:18248"/>
    </ligandPart>
</feature>
<dbReference type="RefSeq" id="WP_126908247.1">
    <property type="nucleotide sequence ID" value="NZ_ML133752.1"/>
</dbReference>
<sequence>MRFLIAASLFALAAVQPGAAADLSAYKRPLTVPFEGVTAYSPQLATLGKMLFFDPRLSGNKNMTCASCHNPSFGFETPVTTPIGAANTALGRQAPTVLNVAWVSPFFWDGRAPNLEEQAAGPITASAEMNGKLETAVAEMQNIPDYKAWFGEVFPDKGISRETILTAIATYERTVVSNWSPFDRWVDGDEKAVSDSAKRGFDLFTGSAGCSACHTGWNFTDNKFHDIGLPDADIGRFKIDPSSPNNQHAFKTPGLRNTLYRGPYMHDGSLKSMDEVIAHYESGGVSRPSLDPAMTAFLLTDQESKDLIAFLGTLTAEKQDIPLPTLPN</sequence>
<accession>A0A3S0SJA1</accession>